<proteinExistence type="predicted"/>
<organism evidence="1 2">
    <name type="scientific">Paenibacillus popilliae</name>
    <name type="common">Bacillus popilliae</name>
    <dbReference type="NCBI Taxonomy" id="78057"/>
    <lineage>
        <taxon>Bacteria</taxon>
        <taxon>Bacillati</taxon>
        <taxon>Bacillota</taxon>
        <taxon>Bacilli</taxon>
        <taxon>Bacillales</taxon>
        <taxon>Paenibacillaceae</taxon>
        <taxon>Paenibacillus</taxon>
    </lineage>
</organism>
<accession>A0ABY3ASC9</accession>
<name>A0ABY3ASC9_PAEPP</name>
<gene>
    <name evidence="1" type="ORF">C7Y44_11295</name>
</gene>
<evidence type="ECO:0008006" key="3">
    <source>
        <dbReference type="Google" id="ProtNLM"/>
    </source>
</evidence>
<dbReference type="Proteomes" id="UP000316208">
    <property type="component" value="Unassembled WGS sequence"/>
</dbReference>
<dbReference type="InterPro" id="IPR049254">
    <property type="entry name" value="Phage_tail_terminator"/>
</dbReference>
<comment type="caution">
    <text evidence="1">The sequence shown here is derived from an EMBL/GenBank/DDBJ whole genome shotgun (WGS) entry which is preliminary data.</text>
</comment>
<evidence type="ECO:0000313" key="1">
    <source>
        <dbReference type="EMBL" id="TQR44901.1"/>
    </source>
</evidence>
<reference evidence="1 2" key="1">
    <citation type="submission" date="2018-03" db="EMBL/GenBank/DDBJ databases">
        <title>Aerobic endospore-forming bacteria genome sequencing and assembly.</title>
        <authorList>
            <person name="Cavalcante D.A."/>
            <person name="Driks A."/>
            <person name="Putonti C."/>
            <person name="De-Souza M.T."/>
        </authorList>
    </citation>
    <scope>NUCLEOTIDE SEQUENCE [LARGE SCALE GENOMIC DNA]</scope>
    <source>
        <strain evidence="1 2">SDF0028</strain>
    </source>
</reference>
<evidence type="ECO:0000313" key="2">
    <source>
        <dbReference type="Proteomes" id="UP000316208"/>
    </source>
</evidence>
<keyword evidence="2" id="KW-1185">Reference proteome</keyword>
<sequence length="166" mass="19094">MQVGRKNRLRRSCITVFLYRRTGGDGLRSSEIQQGVMNRVRERYPDIPVLESEERTNELAPCLVVKLVRGERTRVGEGRYQAQAAIEVEYYPEAKAASVHDVADALYDALELIEAGGSLCRGTGWKHEIVERKLRFQVQYEYMLTRSRAEISKMNAMKQEGRIRDV</sequence>
<dbReference type="EMBL" id="SADY01000003">
    <property type="protein sequence ID" value="TQR44901.1"/>
    <property type="molecule type" value="Genomic_DNA"/>
</dbReference>
<dbReference type="Pfam" id="PF20765">
    <property type="entry name" value="Phage_tail_terminator_8"/>
    <property type="match status" value="1"/>
</dbReference>
<protein>
    <recommendedName>
        <fullName evidence="3">Phage protein</fullName>
    </recommendedName>
</protein>